<name>A0A0C2HGX1_9BILA</name>
<dbReference type="GO" id="GO:0004312">
    <property type="term" value="F:fatty acid synthase activity"/>
    <property type="evidence" value="ECO:0007669"/>
    <property type="project" value="TreeGrafter"/>
</dbReference>
<dbReference type="CDD" id="cd00833">
    <property type="entry name" value="PKS"/>
    <property type="match status" value="1"/>
</dbReference>
<evidence type="ECO:0000256" key="1">
    <source>
        <dbReference type="ARBA" id="ARBA00022450"/>
    </source>
</evidence>
<dbReference type="GO" id="GO:0004315">
    <property type="term" value="F:3-oxoacyl-[acyl-carrier-protein] synthase activity"/>
    <property type="evidence" value="ECO:0007669"/>
    <property type="project" value="InterPro"/>
</dbReference>
<dbReference type="InterPro" id="IPR020841">
    <property type="entry name" value="PKS_Beta-ketoAc_synthase_dom"/>
</dbReference>
<sequence length="1110" mass="123053">MKRLLQSLVGRLMVFPDLYVEVLDHVNHHVRTETIAFPHHPPKSAAREHTSYKERESLTINAAGSSVVNVTISNGRRRKIGDPLNLKEKKKKTLIREPTRRTGLKRDISSLFDILGVNYYHDYKGDGIYAVAIQKLFAGNSMTNKAISKCWQILNKTKKDDSRSTFRQKDRTAPNSTVFPDNERAVELYLFKCDEENSDKFECLRKVVIPMSSFKRGPHEKLIAQIRDELKQWMTTSAVRSNATLKSSSSKTIQHLFEHDLPLLNSLRLRTHPGKQRSGRVRTTSAELLKIRGSDYKAPFLKDSHKRPPCLHAASQEVNPSRPGNKLKETSIGIVAASCRLPGGVSDIYELWDLLKTGKNTSSRTPADRIQTRDELIEGTKYGSSVEGGNFISQDISHFDSSFFDISVGEAEAIDPQQRLLLECVHECFENAGIKEPSETGVFVGLMEKEYADLMKENTSILSLLGSMCSVIAGRINYVFGCHGPSVTVDTACSSSVVAVELAISALRSGRCSRAIVAGVNLILSEKGQGVRANGKMLSRHGMSMSFDARASGYGRSDGCVVILLEKSNRTRNYLGLINGVNVNHGGRAASLTTPNPVAHKILLNSLIQECAPLNLQYWEAHGTGTAIGDPIETNALAAILRNLVVGSIKTVIGHGEASAGGAALIKLVLMLQRSYIPPVIHFHVLNNRIDIGTLTIPVIGEDVSLKMCGMTSFGVSGTNSAAIVSVASKPVKRIGTMRKNNLLLISAKEKISLVRMVENIGDVLSNTQNTMEEISAAFALRKRHYIYRCAIILDRRGHELYKAVGHKAGKNNSMRIGLFLSNCILSYDLLHFPSVLKDFTSLHHSFSDDDKLLISFVAFMARLSEKMEIYAVTARELVAALIALSFLPACHGSAELLTLRGIEDVVNALKNFNITPANNETVHRTVAILNGTLQRLPPFRIICDGSTLMDYYNILVSCAQLYTGGFSYDFSQLFDNNLDLSNNVRTPTYSFNRRRMWFEEKRHIFDHHILGTIHEITDQTTTFSNYIDNIRYPQFFNSTCIGLSSALEVAHTALRQHIRKPIVIEEILVDVQKLGGPCRLVTTHPGSELLKLGLNPNTQWRSGIVANSR</sequence>
<dbReference type="PROSITE" id="PS52004">
    <property type="entry name" value="KS3_2"/>
    <property type="match status" value="1"/>
</dbReference>
<keyword evidence="1" id="KW-0596">Phosphopantetheine</keyword>
<dbReference type="PROSITE" id="PS00606">
    <property type="entry name" value="KS3_1"/>
    <property type="match status" value="1"/>
</dbReference>
<proteinExistence type="inferred from homology"/>
<keyword evidence="2" id="KW-0597">Phosphoprotein</keyword>
<evidence type="ECO:0000259" key="5">
    <source>
        <dbReference type="PROSITE" id="PS52004"/>
    </source>
</evidence>
<organism evidence="6 7">
    <name type="scientific">Ancylostoma duodenale</name>
    <dbReference type="NCBI Taxonomy" id="51022"/>
    <lineage>
        <taxon>Eukaryota</taxon>
        <taxon>Metazoa</taxon>
        <taxon>Ecdysozoa</taxon>
        <taxon>Nematoda</taxon>
        <taxon>Chromadorea</taxon>
        <taxon>Rhabditida</taxon>
        <taxon>Rhabditina</taxon>
        <taxon>Rhabditomorpha</taxon>
        <taxon>Strongyloidea</taxon>
        <taxon>Ancylostomatidae</taxon>
        <taxon>Ancylostomatinae</taxon>
        <taxon>Ancylostoma</taxon>
    </lineage>
</organism>
<dbReference type="EMBL" id="KN726266">
    <property type="protein sequence ID" value="KIH68881.1"/>
    <property type="molecule type" value="Genomic_DNA"/>
</dbReference>
<comment type="similarity">
    <text evidence="4">Belongs to the thiolase-like superfamily. Beta-ketoacyl-ACP synthases family.</text>
</comment>
<dbReference type="InterPro" id="IPR050091">
    <property type="entry name" value="PKS_NRPS_Biosynth_Enz"/>
</dbReference>
<evidence type="ECO:0000313" key="6">
    <source>
        <dbReference type="EMBL" id="KIH68881.1"/>
    </source>
</evidence>
<dbReference type="Gene3D" id="3.40.47.10">
    <property type="match status" value="1"/>
</dbReference>
<protein>
    <submittedName>
        <fullName evidence="6">Beta-ketoacyl synthase protein</fullName>
    </submittedName>
</protein>
<dbReference type="InterPro" id="IPR016039">
    <property type="entry name" value="Thiolase-like"/>
</dbReference>
<dbReference type="Pfam" id="PF02801">
    <property type="entry name" value="Ketoacyl-synt_C"/>
    <property type="match status" value="1"/>
</dbReference>
<evidence type="ECO:0000256" key="2">
    <source>
        <dbReference type="ARBA" id="ARBA00022553"/>
    </source>
</evidence>
<dbReference type="OrthoDB" id="329835at2759"/>
<dbReference type="Proteomes" id="UP000054047">
    <property type="component" value="Unassembled WGS sequence"/>
</dbReference>
<accession>A0A0C2HGX1</accession>
<dbReference type="Pfam" id="PF00109">
    <property type="entry name" value="ketoacyl-synt"/>
    <property type="match status" value="1"/>
</dbReference>
<reference evidence="6 7" key="1">
    <citation type="submission" date="2013-12" db="EMBL/GenBank/DDBJ databases">
        <title>Draft genome of the parsitic nematode Ancylostoma duodenale.</title>
        <authorList>
            <person name="Mitreva M."/>
        </authorList>
    </citation>
    <scope>NUCLEOTIDE SEQUENCE [LARGE SCALE GENOMIC DNA]</scope>
    <source>
        <strain evidence="6 7">Zhejiang</strain>
    </source>
</reference>
<dbReference type="PANTHER" id="PTHR43775">
    <property type="entry name" value="FATTY ACID SYNTHASE"/>
    <property type="match status" value="1"/>
</dbReference>
<dbReference type="InterPro" id="IPR014031">
    <property type="entry name" value="Ketoacyl_synth_C"/>
</dbReference>
<keyword evidence="3 4" id="KW-0808">Transferase</keyword>
<evidence type="ECO:0000313" key="7">
    <source>
        <dbReference type="Proteomes" id="UP000054047"/>
    </source>
</evidence>
<gene>
    <name evidence="6" type="ORF">ANCDUO_00776</name>
</gene>
<dbReference type="PANTHER" id="PTHR43775:SF37">
    <property type="entry name" value="SI:DKEY-61P9.11"/>
    <property type="match status" value="1"/>
</dbReference>
<keyword evidence="7" id="KW-1185">Reference proteome</keyword>
<dbReference type="GO" id="GO:0006633">
    <property type="term" value="P:fatty acid biosynthetic process"/>
    <property type="evidence" value="ECO:0007669"/>
    <property type="project" value="InterPro"/>
</dbReference>
<evidence type="ECO:0000256" key="3">
    <source>
        <dbReference type="ARBA" id="ARBA00022679"/>
    </source>
</evidence>
<dbReference type="InterPro" id="IPR014030">
    <property type="entry name" value="Ketoacyl_synth_N"/>
</dbReference>
<dbReference type="InterPro" id="IPR018201">
    <property type="entry name" value="Ketoacyl_synth_AS"/>
</dbReference>
<dbReference type="SMART" id="SM00825">
    <property type="entry name" value="PKS_KS"/>
    <property type="match status" value="1"/>
</dbReference>
<feature type="domain" description="Ketosynthase family 3 (KS3)" evidence="5">
    <location>
        <begin position="329"/>
        <end position="727"/>
    </location>
</feature>
<dbReference type="AlphaFoldDB" id="A0A0C2HGX1"/>
<evidence type="ECO:0000256" key="4">
    <source>
        <dbReference type="RuleBase" id="RU003694"/>
    </source>
</evidence>
<dbReference type="SUPFAM" id="SSF53901">
    <property type="entry name" value="Thiolase-like"/>
    <property type="match status" value="1"/>
</dbReference>